<dbReference type="Pfam" id="PF02653">
    <property type="entry name" value="BPD_transp_2"/>
    <property type="match status" value="1"/>
</dbReference>
<feature type="transmembrane region" description="Helical" evidence="6">
    <location>
        <begin position="295"/>
        <end position="312"/>
    </location>
</feature>
<organism evidence="7 8">
    <name type="scientific">Rhizobium vallis</name>
    <dbReference type="NCBI Taxonomy" id="634290"/>
    <lineage>
        <taxon>Bacteria</taxon>
        <taxon>Pseudomonadati</taxon>
        <taxon>Pseudomonadota</taxon>
        <taxon>Alphaproteobacteria</taxon>
        <taxon>Hyphomicrobiales</taxon>
        <taxon>Rhizobiaceae</taxon>
        <taxon>Rhizobium/Agrobacterium group</taxon>
        <taxon>Rhizobium</taxon>
    </lineage>
</organism>
<feature type="transmembrane region" description="Helical" evidence="6">
    <location>
        <begin position="150"/>
        <end position="169"/>
    </location>
</feature>
<keyword evidence="5 6" id="KW-0472">Membrane</keyword>
<keyword evidence="2" id="KW-1003">Cell membrane</keyword>
<sequence length="356" mass="36812">MSSTNTDSVAGAANAQATTAELDSSEALKAPGIRLGLRILRTGPAVILIALIIIMSFLNEYFLTVRNLQNLLTQTTMIATLALGQLLVIIVRGVDVSVGSVLGLTVVLSGLMMDSGIDNGFLHLAVFLSAGAAFGLFNGFMIVKGGIPQPLIVTVATLGIGRGMALLLSGGTEHIGMAPLVQAAGNGSIGGIPIPAILVAFVTLVLAVLTLRTLWGRWIYAVGGNPDVAGWLGVPRDRVIMSCYMLSGMTAGIAGLIYAGRTDAASPLAGVGMELDAVTAVIIGGASLFGGRGHIVNALIGALIIGVIRNGLNLMSVSPFWEAIAIGASILLALELDVLRRYFEEKLRARAARAMR</sequence>
<gene>
    <name evidence="7" type="ORF">EFQ99_16535</name>
</gene>
<evidence type="ECO:0000256" key="4">
    <source>
        <dbReference type="ARBA" id="ARBA00022989"/>
    </source>
</evidence>
<dbReference type="GO" id="GO:0022857">
    <property type="term" value="F:transmembrane transporter activity"/>
    <property type="evidence" value="ECO:0007669"/>
    <property type="project" value="InterPro"/>
</dbReference>
<evidence type="ECO:0000256" key="5">
    <source>
        <dbReference type="ARBA" id="ARBA00023136"/>
    </source>
</evidence>
<keyword evidence="4 6" id="KW-1133">Transmembrane helix</keyword>
<feature type="transmembrane region" description="Helical" evidence="6">
    <location>
        <begin position="189"/>
        <end position="211"/>
    </location>
</feature>
<dbReference type="GO" id="GO:0005886">
    <property type="term" value="C:plasma membrane"/>
    <property type="evidence" value="ECO:0007669"/>
    <property type="project" value="UniProtKB-SubCell"/>
</dbReference>
<keyword evidence="3 6" id="KW-0812">Transmembrane</keyword>
<name>A0A3S0R8Z3_9HYPH</name>
<accession>A0A3S0R8Z3</accession>
<dbReference type="AlphaFoldDB" id="A0A3S0R8Z3"/>
<feature type="transmembrane region" description="Helical" evidence="6">
    <location>
        <begin position="239"/>
        <end position="259"/>
    </location>
</feature>
<keyword evidence="8" id="KW-1185">Reference proteome</keyword>
<protein>
    <submittedName>
        <fullName evidence="7">ABC transporter permease</fullName>
    </submittedName>
</protein>
<evidence type="ECO:0000256" key="3">
    <source>
        <dbReference type="ARBA" id="ARBA00022692"/>
    </source>
</evidence>
<evidence type="ECO:0000256" key="1">
    <source>
        <dbReference type="ARBA" id="ARBA00004651"/>
    </source>
</evidence>
<reference evidence="8" key="1">
    <citation type="submission" date="2018-11" db="EMBL/GenBank/DDBJ databases">
        <title>Rhizobium chutanense sp. nov., isolated from root nodules of Phaseolus vulgaris in China.</title>
        <authorList>
            <person name="Huo Y."/>
        </authorList>
    </citation>
    <scope>NUCLEOTIDE SEQUENCE [LARGE SCALE GENOMIC DNA]</scope>
    <source>
        <strain evidence="8">CCBAU 65647</strain>
    </source>
</reference>
<evidence type="ECO:0000313" key="8">
    <source>
        <dbReference type="Proteomes" id="UP000278823"/>
    </source>
</evidence>
<dbReference type="PANTHER" id="PTHR32196">
    <property type="entry name" value="ABC TRANSPORTER PERMEASE PROTEIN YPHD-RELATED-RELATED"/>
    <property type="match status" value="1"/>
</dbReference>
<dbReference type="InterPro" id="IPR001851">
    <property type="entry name" value="ABC_transp_permease"/>
</dbReference>
<comment type="subcellular location">
    <subcellularLocation>
        <location evidence="1">Cell membrane</location>
        <topology evidence="1">Multi-pass membrane protein</topology>
    </subcellularLocation>
</comment>
<dbReference type="OrthoDB" id="5422926at2"/>
<feature type="transmembrane region" description="Helical" evidence="6">
    <location>
        <begin position="265"/>
        <end position="288"/>
    </location>
</feature>
<dbReference type="EMBL" id="RJTH01000005">
    <property type="protein sequence ID" value="RUM24391.1"/>
    <property type="molecule type" value="Genomic_DNA"/>
</dbReference>
<dbReference type="Proteomes" id="UP000278823">
    <property type="component" value="Unassembled WGS sequence"/>
</dbReference>
<evidence type="ECO:0000256" key="2">
    <source>
        <dbReference type="ARBA" id="ARBA00022475"/>
    </source>
</evidence>
<comment type="caution">
    <text evidence="7">The sequence shown here is derived from an EMBL/GenBank/DDBJ whole genome shotgun (WGS) entry which is preliminary data.</text>
</comment>
<feature type="transmembrane region" description="Helical" evidence="6">
    <location>
        <begin position="318"/>
        <end position="339"/>
    </location>
</feature>
<evidence type="ECO:0000313" key="7">
    <source>
        <dbReference type="EMBL" id="RUM24391.1"/>
    </source>
</evidence>
<feature type="transmembrane region" description="Helical" evidence="6">
    <location>
        <begin position="39"/>
        <end position="59"/>
    </location>
</feature>
<evidence type="ECO:0000256" key="6">
    <source>
        <dbReference type="SAM" id="Phobius"/>
    </source>
</evidence>
<dbReference type="CDD" id="cd06579">
    <property type="entry name" value="TM_PBP1_transp_AraH_like"/>
    <property type="match status" value="1"/>
</dbReference>
<proteinExistence type="predicted"/>
<dbReference type="RefSeq" id="WP_126922072.1">
    <property type="nucleotide sequence ID" value="NZ_ML133690.1"/>
</dbReference>
<feature type="transmembrane region" description="Helical" evidence="6">
    <location>
        <begin position="121"/>
        <end position="143"/>
    </location>
</feature>